<evidence type="ECO:0000256" key="1">
    <source>
        <dbReference type="ARBA" id="ARBA00004245"/>
    </source>
</evidence>
<dbReference type="GO" id="GO:0005874">
    <property type="term" value="C:microtubule"/>
    <property type="evidence" value="ECO:0007669"/>
    <property type="project" value="UniProtKB-KW"/>
</dbReference>
<dbReference type="GO" id="GO:0005524">
    <property type="term" value="F:ATP binding"/>
    <property type="evidence" value="ECO:0007669"/>
    <property type="project" value="UniProtKB-UniRule"/>
</dbReference>
<keyword evidence="3" id="KW-0493">Microtubule</keyword>
<feature type="coiled-coil region" evidence="10">
    <location>
        <begin position="356"/>
        <end position="514"/>
    </location>
</feature>
<name>A0A0J8UHF6_COCIT</name>
<dbReference type="InterPro" id="IPR027640">
    <property type="entry name" value="Kinesin-like_fam"/>
</dbReference>
<dbReference type="GO" id="GO:0008569">
    <property type="term" value="F:minus-end-directed microtubule motor activity"/>
    <property type="evidence" value="ECO:0007669"/>
    <property type="project" value="UniProtKB-ARBA"/>
</dbReference>
<feature type="region of interest" description="Disordered" evidence="11">
    <location>
        <begin position="222"/>
        <end position="278"/>
    </location>
</feature>
<evidence type="ECO:0000256" key="8">
    <source>
        <dbReference type="ARBA" id="ARBA00023212"/>
    </source>
</evidence>
<dbReference type="GO" id="GO:0007018">
    <property type="term" value="P:microtubule-based movement"/>
    <property type="evidence" value="ECO:0007669"/>
    <property type="project" value="InterPro"/>
</dbReference>
<accession>A0A0J8UHF6</accession>
<dbReference type="Gene3D" id="3.40.850.10">
    <property type="entry name" value="Kinesin motor domain"/>
    <property type="match status" value="1"/>
</dbReference>
<comment type="similarity">
    <text evidence="9">Belongs to the TRAFAC class myosin-kinesin ATPase superfamily. Kinesin family.</text>
</comment>
<dbReference type="GO" id="GO:0008017">
    <property type="term" value="F:microtubule binding"/>
    <property type="evidence" value="ECO:0007669"/>
    <property type="project" value="InterPro"/>
</dbReference>
<feature type="compositionally biased region" description="Polar residues" evidence="11">
    <location>
        <begin position="251"/>
        <end position="272"/>
    </location>
</feature>
<dbReference type="EMBL" id="DS016995">
    <property type="protein sequence ID" value="KMU86863.1"/>
    <property type="molecule type" value="Genomic_DNA"/>
</dbReference>
<evidence type="ECO:0000256" key="7">
    <source>
        <dbReference type="ARBA" id="ARBA00023175"/>
    </source>
</evidence>
<evidence type="ECO:0000313" key="13">
    <source>
        <dbReference type="EMBL" id="KMU86863.1"/>
    </source>
</evidence>
<dbReference type="SUPFAM" id="SSF52540">
    <property type="entry name" value="P-loop containing nucleoside triphosphate hydrolases"/>
    <property type="match status" value="1"/>
</dbReference>
<feature type="compositionally biased region" description="Low complexity" evidence="11">
    <location>
        <begin position="168"/>
        <end position="177"/>
    </location>
</feature>
<keyword evidence="8" id="KW-0206">Cytoskeleton</keyword>
<keyword evidence="6 10" id="KW-0175">Coiled coil</keyword>
<feature type="region of interest" description="Disordered" evidence="11">
    <location>
        <begin position="1"/>
        <end position="44"/>
    </location>
</feature>
<evidence type="ECO:0000256" key="11">
    <source>
        <dbReference type="SAM" id="MobiDB-lite"/>
    </source>
</evidence>
<feature type="compositionally biased region" description="Polar residues" evidence="11">
    <location>
        <begin position="186"/>
        <end position="197"/>
    </location>
</feature>
<proteinExistence type="inferred from homology"/>
<dbReference type="PRINTS" id="PR00380">
    <property type="entry name" value="KINESINHEAVY"/>
</dbReference>
<dbReference type="STRING" id="396776.A0A0J8UHF6"/>
<evidence type="ECO:0000256" key="3">
    <source>
        <dbReference type="ARBA" id="ARBA00022701"/>
    </source>
</evidence>
<sequence length="863" mass="96133">MDGEENACRSSAIPRLTRSQTTGTFKDITTATNNASLSIPPNGVLKRKQADCSSIDVTFKKKPVSSSKHKPGHSTSKSVGAPSRSTSTIPSARKPSATSHYATRSVTSSAAVPSARGTTRPKTSFGYASTGRNPCARPVTSMDTHQAKRAGDTSGKLKGANPSPPVPSSTSPMPITPLRGSHDNRLNFTSDWSSSPAARSYRTPTRMPNIDLLCAAVNDLSISSQRPPGAPPSADRPKRPPASRLPCRTSPPKTLPSSTAVSPCPSIASSLRSSRRTPSKVNRYLTRYSHVQGWDQAEREEALEAMLPNYDSQNAEEKWKDAVRENEITLDDAGRRHRIEIETVRHEMKTQIDHINQKHQEELFSLQRRLEMQFEEERESRLRELRQLNTESAMERQRGQMDVENKEREIRNFREEIERLRIDLERERMTNDELQRNLVTANSSGVTLESSIRALKARIEFLESGNKEQSDAFARLDQQLNDALAETKATKEKLRKEETLRRRLHNQVQELKGNIRVFCRVRPLLDNETMDAAARIRFPDSDVDSKEISIQGPEEKSSLGNVTAKNFSFSYDHVFGPSSRNPDVFEEISQLVQSALDGYNVCIFCYGQTGSGKTHTMSSEDGMIPRAVAQIYETAAELEEKGWKYTMEGSFVEVYNENLNDLLGNAEEFDKKKHEIRHDMQKCQTTITNITTVTLDSPATVESMLRQAAANRSVAATKANWRSSRSHSVFILKLTGENSVTGERSEGILNLVDLAGSERLSHSGATGDRLRETQNINRSLSCLGDVISALGQGKEGGHIPYRNSKLTYLLQFSLGGNSKTLMFVMVSPRQEHLSETLTSLRFATKVHNTHIGTAKRQTRIKDS</sequence>
<organism evidence="13 14">
    <name type="scientific">Coccidioides immitis H538.4</name>
    <dbReference type="NCBI Taxonomy" id="396776"/>
    <lineage>
        <taxon>Eukaryota</taxon>
        <taxon>Fungi</taxon>
        <taxon>Dikarya</taxon>
        <taxon>Ascomycota</taxon>
        <taxon>Pezizomycotina</taxon>
        <taxon>Eurotiomycetes</taxon>
        <taxon>Eurotiomycetidae</taxon>
        <taxon>Onygenales</taxon>
        <taxon>Onygenaceae</taxon>
        <taxon>Coccidioides</taxon>
    </lineage>
</organism>
<evidence type="ECO:0000259" key="12">
    <source>
        <dbReference type="PROSITE" id="PS50067"/>
    </source>
</evidence>
<gene>
    <name evidence="13" type="ORF">CIHG_04803</name>
</gene>
<protein>
    <submittedName>
        <fullName evidence="13">Carboxy-terminal kinesin 2</fullName>
    </submittedName>
</protein>
<feature type="compositionally biased region" description="Polar residues" evidence="11">
    <location>
        <begin position="75"/>
        <end position="132"/>
    </location>
</feature>
<comment type="subcellular location">
    <subcellularLocation>
        <location evidence="1">Cytoplasm</location>
        <location evidence="1">Cytoskeleton</location>
    </subcellularLocation>
</comment>
<feature type="region of interest" description="Disordered" evidence="11">
    <location>
        <begin position="56"/>
        <end position="204"/>
    </location>
</feature>
<evidence type="ECO:0000256" key="4">
    <source>
        <dbReference type="ARBA" id="ARBA00022741"/>
    </source>
</evidence>
<feature type="compositionally biased region" description="Basic residues" evidence="11">
    <location>
        <begin position="60"/>
        <end position="72"/>
    </location>
</feature>
<dbReference type="InterPro" id="IPR001752">
    <property type="entry name" value="Kinesin_motor_dom"/>
</dbReference>
<reference evidence="14" key="1">
    <citation type="journal article" date="2010" name="Genome Res.">
        <title>Population genomic sequencing of Coccidioides fungi reveals recent hybridization and transposon control.</title>
        <authorList>
            <person name="Neafsey D.E."/>
            <person name="Barker B.M."/>
            <person name="Sharpton T.J."/>
            <person name="Stajich J.E."/>
            <person name="Park D.J."/>
            <person name="Whiston E."/>
            <person name="Hung C.-Y."/>
            <person name="McMahan C."/>
            <person name="White J."/>
            <person name="Sykes S."/>
            <person name="Heiman D."/>
            <person name="Young S."/>
            <person name="Zeng Q."/>
            <person name="Abouelleil A."/>
            <person name="Aftuck L."/>
            <person name="Bessette D."/>
            <person name="Brown A."/>
            <person name="FitzGerald M."/>
            <person name="Lui A."/>
            <person name="Macdonald J.P."/>
            <person name="Priest M."/>
            <person name="Orbach M.J."/>
            <person name="Galgiani J.N."/>
            <person name="Kirkland T.N."/>
            <person name="Cole G.T."/>
            <person name="Birren B.W."/>
            <person name="Henn M.R."/>
            <person name="Taylor J.W."/>
            <person name="Rounsley S.D."/>
        </authorList>
    </citation>
    <scope>NUCLEOTIDE SEQUENCE [LARGE SCALE GENOMIC DNA]</scope>
    <source>
        <strain evidence="14">H538.4</strain>
    </source>
</reference>
<evidence type="ECO:0000256" key="2">
    <source>
        <dbReference type="ARBA" id="ARBA00022490"/>
    </source>
</evidence>
<dbReference type="FunFam" id="3.40.850.10:FF:000065">
    <property type="entry name" value="Kinesin-like protein"/>
    <property type="match status" value="1"/>
</dbReference>
<evidence type="ECO:0000256" key="5">
    <source>
        <dbReference type="ARBA" id="ARBA00022840"/>
    </source>
</evidence>
<feature type="compositionally biased region" description="Polar residues" evidence="11">
    <location>
        <begin position="17"/>
        <end position="39"/>
    </location>
</feature>
<dbReference type="Pfam" id="PF00225">
    <property type="entry name" value="Kinesin"/>
    <property type="match status" value="1"/>
</dbReference>
<dbReference type="InterPro" id="IPR027417">
    <property type="entry name" value="P-loop_NTPase"/>
</dbReference>
<keyword evidence="5 9" id="KW-0067">ATP-binding</keyword>
<dbReference type="PANTHER" id="PTHR47972:SF45">
    <property type="entry name" value="PROTEIN CLARET SEGREGATIONAL"/>
    <property type="match status" value="1"/>
</dbReference>
<dbReference type="AlphaFoldDB" id="A0A0J8UHF6"/>
<dbReference type="PROSITE" id="PS50067">
    <property type="entry name" value="KINESIN_MOTOR_2"/>
    <property type="match status" value="1"/>
</dbReference>
<keyword evidence="4 9" id="KW-0547">Nucleotide-binding</keyword>
<dbReference type="OrthoDB" id="3176171at2759"/>
<dbReference type="SMART" id="SM00129">
    <property type="entry name" value="KISc"/>
    <property type="match status" value="1"/>
</dbReference>
<evidence type="ECO:0000256" key="9">
    <source>
        <dbReference type="PROSITE-ProRule" id="PRU00283"/>
    </source>
</evidence>
<evidence type="ECO:0000256" key="10">
    <source>
        <dbReference type="SAM" id="Coils"/>
    </source>
</evidence>
<dbReference type="GO" id="GO:0090307">
    <property type="term" value="P:mitotic spindle assembly"/>
    <property type="evidence" value="ECO:0007669"/>
    <property type="project" value="UniProtKB-ARBA"/>
</dbReference>
<dbReference type="VEuPathDB" id="FungiDB:CIHG_04803"/>
<evidence type="ECO:0000256" key="6">
    <source>
        <dbReference type="ARBA" id="ARBA00023054"/>
    </source>
</evidence>
<dbReference type="CDD" id="cd01366">
    <property type="entry name" value="KISc_C_terminal"/>
    <property type="match status" value="1"/>
</dbReference>
<dbReference type="eggNOG" id="KOG0239">
    <property type="taxonomic scope" value="Eukaryota"/>
</dbReference>
<feature type="domain" description="Kinesin motor" evidence="12">
    <location>
        <begin position="514"/>
        <end position="849"/>
    </location>
</feature>
<feature type="binding site" evidence="9">
    <location>
        <begin position="607"/>
        <end position="614"/>
    </location>
    <ligand>
        <name>ATP</name>
        <dbReference type="ChEBI" id="CHEBI:30616"/>
    </ligand>
</feature>
<keyword evidence="7 9" id="KW-0505">Motor protein</keyword>
<keyword evidence="2" id="KW-0963">Cytoplasm</keyword>
<evidence type="ECO:0000313" key="14">
    <source>
        <dbReference type="Proteomes" id="UP000054563"/>
    </source>
</evidence>
<dbReference type="Proteomes" id="UP000054563">
    <property type="component" value="Unassembled WGS sequence"/>
</dbReference>
<dbReference type="InterPro" id="IPR036961">
    <property type="entry name" value="Kinesin_motor_dom_sf"/>
</dbReference>
<dbReference type="PANTHER" id="PTHR47972">
    <property type="entry name" value="KINESIN-LIKE PROTEIN KLP-3"/>
    <property type="match status" value="1"/>
</dbReference>